<sequence>MSMTPLQTGPIHFIGIGGIGMSGIAELLANLGYRVQGSDVAESANVQRLRGRGIAVAIGHHEANLGEAHVVVFSTAVQADNPELVAARARRLPVVRRADMLGELMRLKRSVAVAGTHGKTTTTAIVAALFDAAGLDPTVVNGGIINAYGTNARLGKSEWMVVESDESDGSFLRLPATIGVVTNMDPEHLDFWGSFDSVREAYFRFIERLPFYGFGVLCIDHPEVQALFSRITDRRVVTYGFSPQADVRALGHRIVEGVEQFDVVLRARDGSEEVLRDVRLALLGSHNVSNALAAIAIGHELEIPHAVIRSALAGLQGVKRRFTRTGLVGGVAVIDDYAHHPEEIRVVLRTARSAASGRVVAVVQPHRFSRLQDLFEGFCTCFGDADTVLVAPVYPAGEAPIAGMDGEALAAGLRAHGQRDVRTIAGPDELAPVLAGIVGEGDYVVCLGAGSISQWANALPAELEAAVAARGSAA</sequence>
<feature type="domain" description="Mur ligase central" evidence="17">
    <location>
        <begin position="113"/>
        <end position="297"/>
    </location>
</feature>
<keyword evidence="8 14" id="KW-0067">ATP-binding</keyword>
<name>A0AAP3XSZ4_9PROT</name>
<dbReference type="InterPro" id="IPR036615">
    <property type="entry name" value="Mur_ligase_C_dom_sf"/>
</dbReference>
<keyword evidence="6 14" id="KW-0132">Cell division</keyword>
<feature type="domain" description="Mur ligase N-terminal catalytic" evidence="15">
    <location>
        <begin position="11"/>
        <end position="108"/>
    </location>
</feature>
<dbReference type="GO" id="GO:0009252">
    <property type="term" value="P:peptidoglycan biosynthetic process"/>
    <property type="evidence" value="ECO:0007669"/>
    <property type="project" value="UniProtKB-UniRule"/>
</dbReference>
<evidence type="ECO:0000256" key="2">
    <source>
        <dbReference type="ARBA" id="ARBA00004752"/>
    </source>
</evidence>
<comment type="caution">
    <text evidence="18">The sequence shown here is derived from an EMBL/GenBank/DDBJ whole genome shotgun (WGS) entry which is preliminary data.</text>
</comment>
<dbReference type="GO" id="GO:0005737">
    <property type="term" value="C:cytoplasm"/>
    <property type="evidence" value="ECO:0007669"/>
    <property type="project" value="UniProtKB-SubCell"/>
</dbReference>
<dbReference type="InterPro" id="IPR036565">
    <property type="entry name" value="Mur-like_cat_sf"/>
</dbReference>
<dbReference type="AlphaFoldDB" id="A0AAP3XSZ4"/>
<comment type="similarity">
    <text evidence="14">Belongs to the MurCDEF family.</text>
</comment>
<dbReference type="InterPro" id="IPR005758">
    <property type="entry name" value="UDP-N-AcMur_Ala_ligase_MurC"/>
</dbReference>
<evidence type="ECO:0000313" key="18">
    <source>
        <dbReference type="EMBL" id="MDF1587491.1"/>
    </source>
</evidence>
<dbReference type="GO" id="GO:0008360">
    <property type="term" value="P:regulation of cell shape"/>
    <property type="evidence" value="ECO:0007669"/>
    <property type="project" value="UniProtKB-KW"/>
</dbReference>
<evidence type="ECO:0000256" key="3">
    <source>
        <dbReference type="ARBA" id="ARBA00012211"/>
    </source>
</evidence>
<dbReference type="Pfam" id="PF08245">
    <property type="entry name" value="Mur_ligase_M"/>
    <property type="match status" value="1"/>
</dbReference>
<dbReference type="EC" id="6.3.2.8" evidence="3 14"/>
<dbReference type="NCBIfam" id="TIGR01082">
    <property type="entry name" value="murC"/>
    <property type="match status" value="1"/>
</dbReference>
<dbReference type="Gene3D" id="3.90.190.20">
    <property type="entry name" value="Mur ligase, C-terminal domain"/>
    <property type="match status" value="1"/>
</dbReference>
<dbReference type="GO" id="GO:0005524">
    <property type="term" value="F:ATP binding"/>
    <property type="evidence" value="ECO:0007669"/>
    <property type="project" value="UniProtKB-UniRule"/>
</dbReference>
<comment type="pathway">
    <text evidence="2 14">Cell wall biogenesis; peptidoglycan biosynthesis.</text>
</comment>
<dbReference type="Gene3D" id="3.40.50.720">
    <property type="entry name" value="NAD(P)-binding Rossmann-like Domain"/>
    <property type="match status" value="1"/>
</dbReference>
<comment type="catalytic activity">
    <reaction evidence="13 14">
        <text>UDP-N-acetyl-alpha-D-muramate + L-alanine + ATP = UDP-N-acetyl-alpha-D-muramoyl-L-alanine + ADP + phosphate + H(+)</text>
        <dbReference type="Rhea" id="RHEA:23372"/>
        <dbReference type="ChEBI" id="CHEBI:15378"/>
        <dbReference type="ChEBI" id="CHEBI:30616"/>
        <dbReference type="ChEBI" id="CHEBI:43474"/>
        <dbReference type="ChEBI" id="CHEBI:57972"/>
        <dbReference type="ChEBI" id="CHEBI:70757"/>
        <dbReference type="ChEBI" id="CHEBI:83898"/>
        <dbReference type="ChEBI" id="CHEBI:456216"/>
        <dbReference type="EC" id="6.3.2.8"/>
    </reaction>
</comment>
<dbReference type="EMBL" id="JARGEQ010000135">
    <property type="protein sequence ID" value="MDF1587491.1"/>
    <property type="molecule type" value="Genomic_DNA"/>
</dbReference>
<dbReference type="Gene3D" id="3.40.1190.10">
    <property type="entry name" value="Mur-like, catalytic domain"/>
    <property type="match status" value="1"/>
</dbReference>
<evidence type="ECO:0000256" key="10">
    <source>
        <dbReference type="ARBA" id="ARBA00022984"/>
    </source>
</evidence>
<proteinExistence type="inferred from homology"/>
<evidence type="ECO:0000256" key="9">
    <source>
        <dbReference type="ARBA" id="ARBA00022960"/>
    </source>
</evidence>
<evidence type="ECO:0000256" key="12">
    <source>
        <dbReference type="ARBA" id="ARBA00023316"/>
    </source>
</evidence>
<dbReference type="HAMAP" id="MF_00046">
    <property type="entry name" value="MurC"/>
    <property type="match status" value="1"/>
</dbReference>
<reference evidence="18 19" key="1">
    <citation type="submission" date="2023-03" db="EMBL/GenBank/DDBJ databases">
        <title>YIM 152171 draft genome.</title>
        <authorList>
            <person name="Yang Z."/>
        </authorList>
    </citation>
    <scope>NUCLEOTIDE SEQUENCE [LARGE SCALE GENOMIC DNA]</scope>
    <source>
        <strain evidence="18 19">YIM 152171</strain>
    </source>
</reference>
<dbReference type="SUPFAM" id="SSF51984">
    <property type="entry name" value="MurCD N-terminal domain"/>
    <property type="match status" value="1"/>
</dbReference>
<evidence type="ECO:0000259" key="16">
    <source>
        <dbReference type="Pfam" id="PF02875"/>
    </source>
</evidence>
<keyword evidence="9 14" id="KW-0133">Cell shape</keyword>
<dbReference type="PANTHER" id="PTHR43445">
    <property type="entry name" value="UDP-N-ACETYLMURAMATE--L-ALANINE LIGASE-RELATED"/>
    <property type="match status" value="1"/>
</dbReference>
<dbReference type="GO" id="GO:0008763">
    <property type="term" value="F:UDP-N-acetylmuramate-L-alanine ligase activity"/>
    <property type="evidence" value="ECO:0007669"/>
    <property type="project" value="UniProtKB-UniRule"/>
</dbReference>
<evidence type="ECO:0000256" key="1">
    <source>
        <dbReference type="ARBA" id="ARBA00004496"/>
    </source>
</evidence>
<comment type="function">
    <text evidence="14">Cell wall formation.</text>
</comment>
<keyword evidence="19" id="KW-1185">Reference proteome</keyword>
<evidence type="ECO:0000256" key="5">
    <source>
        <dbReference type="ARBA" id="ARBA00022598"/>
    </source>
</evidence>
<evidence type="ECO:0000256" key="13">
    <source>
        <dbReference type="ARBA" id="ARBA00047833"/>
    </source>
</evidence>
<evidence type="ECO:0000256" key="4">
    <source>
        <dbReference type="ARBA" id="ARBA00022490"/>
    </source>
</evidence>
<feature type="domain" description="Mur ligase C-terminal" evidence="16">
    <location>
        <begin position="320"/>
        <end position="450"/>
    </location>
</feature>
<evidence type="ECO:0000259" key="15">
    <source>
        <dbReference type="Pfam" id="PF01225"/>
    </source>
</evidence>
<dbReference type="SUPFAM" id="SSF53623">
    <property type="entry name" value="MurD-like peptide ligases, catalytic domain"/>
    <property type="match status" value="1"/>
</dbReference>
<keyword evidence="11 14" id="KW-0131">Cell cycle</keyword>
<evidence type="ECO:0000256" key="8">
    <source>
        <dbReference type="ARBA" id="ARBA00022840"/>
    </source>
</evidence>
<keyword evidence="7 14" id="KW-0547">Nucleotide-binding</keyword>
<evidence type="ECO:0000256" key="6">
    <source>
        <dbReference type="ARBA" id="ARBA00022618"/>
    </source>
</evidence>
<dbReference type="InterPro" id="IPR000713">
    <property type="entry name" value="Mur_ligase_N"/>
</dbReference>
<evidence type="ECO:0000256" key="14">
    <source>
        <dbReference type="HAMAP-Rule" id="MF_00046"/>
    </source>
</evidence>
<accession>A0AAP3XSZ4</accession>
<dbReference type="Pfam" id="PF01225">
    <property type="entry name" value="Mur_ligase"/>
    <property type="match status" value="1"/>
</dbReference>
<dbReference type="GO" id="GO:0071555">
    <property type="term" value="P:cell wall organization"/>
    <property type="evidence" value="ECO:0007669"/>
    <property type="project" value="UniProtKB-KW"/>
</dbReference>
<dbReference type="InterPro" id="IPR050061">
    <property type="entry name" value="MurCDEF_pg_biosynth"/>
</dbReference>
<organism evidence="18 19">
    <name type="scientific">Marinimicrococcus flavescens</name>
    <dbReference type="NCBI Taxonomy" id="3031815"/>
    <lineage>
        <taxon>Bacteria</taxon>
        <taxon>Pseudomonadati</taxon>
        <taxon>Pseudomonadota</taxon>
        <taxon>Alphaproteobacteria</taxon>
        <taxon>Geminicoccales</taxon>
        <taxon>Geminicoccaceae</taxon>
        <taxon>Marinimicrococcus</taxon>
    </lineage>
</organism>
<dbReference type="InterPro" id="IPR013221">
    <property type="entry name" value="Mur_ligase_cen"/>
</dbReference>
<keyword evidence="10 14" id="KW-0573">Peptidoglycan synthesis</keyword>
<dbReference type="Proteomes" id="UP001301140">
    <property type="component" value="Unassembled WGS sequence"/>
</dbReference>
<feature type="binding site" evidence="14">
    <location>
        <begin position="115"/>
        <end position="121"/>
    </location>
    <ligand>
        <name>ATP</name>
        <dbReference type="ChEBI" id="CHEBI:30616"/>
    </ligand>
</feature>
<evidence type="ECO:0000313" key="19">
    <source>
        <dbReference type="Proteomes" id="UP001301140"/>
    </source>
</evidence>
<dbReference type="GO" id="GO:0051301">
    <property type="term" value="P:cell division"/>
    <property type="evidence" value="ECO:0007669"/>
    <property type="project" value="UniProtKB-KW"/>
</dbReference>
<protein>
    <recommendedName>
        <fullName evidence="3 14">UDP-N-acetylmuramate--L-alanine ligase</fullName>
        <ecNumber evidence="3 14">6.3.2.8</ecNumber>
    </recommendedName>
    <alternativeName>
        <fullName evidence="14">UDP-N-acetylmuramoyl-L-alanine synthetase</fullName>
    </alternativeName>
</protein>
<keyword evidence="4 14" id="KW-0963">Cytoplasm</keyword>
<dbReference type="InterPro" id="IPR004101">
    <property type="entry name" value="Mur_ligase_C"/>
</dbReference>
<dbReference type="RefSeq" id="WP_327789915.1">
    <property type="nucleotide sequence ID" value="NZ_JARGEQ010000135.1"/>
</dbReference>
<evidence type="ECO:0000259" key="17">
    <source>
        <dbReference type="Pfam" id="PF08245"/>
    </source>
</evidence>
<keyword evidence="5 14" id="KW-0436">Ligase</keyword>
<dbReference type="Pfam" id="PF02875">
    <property type="entry name" value="Mur_ligase_C"/>
    <property type="match status" value="1"/>
</dbReference>
<dbReference type="SUPFAM" id="SSF53244">
    <property type="entry name" value="MurD-like peptide ligases, peptide-binding domain"/>
    <property type="match status" value="1"/>
</dbReference>
<evidence type="ECO:0000256" key="7">
    <source>
        <dbReference type="ARBA" id="ARBA00022741"/>
    </source>
</evidence>
<comment type="subcellular location">
    <subcellularLocation>
        <location evidence="1 14">Cytoplasm</location>
    </subcellularLocation>
</comment>
<gene>
    <name evidence="14 18" type="primary">murC</name>
    <name evidence="18" type="ORF">PZ740_13975</name>
</gene>
<evidence type="ECO:0000256" key="11">
    <source>
        <dbReference type="ARBA" id="ARBA00023306"/>
    </source>
</evidence>
<dbReference type="PANTHER" id="PTHR43445:SF3">
    <property type="entry name" value="UDP-N-ACETYLMURAMATE--L-ALANINE LIGASE"/>
    <property type="match status" value="1"/>
</dbReference>
<keyword evidence="12 14" id="KW-0961">Cell wall biogenesis/degradation</keyword>